<keyword evidence="5" id="KW-0472">Membrane</keyword>
<dbReference type="AlphaFoldDB" id="A0A498IT20"/>
<comment type="subcellular location">
    <subcellularLocation>
        <location evidence="4">Secreted</location>
        <location evidence="4">Extracellular space</location>
        <location evidence="4">Apoplast</location>
    </subcellularLocation>
</comment>
<dbReference type="Gene3D" id="2.40.480.10">
    <property type="entry name" value="Allene oxide cyclase-like"/>
    <property type="match status" value="2"/>
</dbReference>
<dbReference type="InterPro" id="IPR044859">
    <property type="entry name" value="Allene_oxi_cyc_Dirigent"/>
</dbReference>
<feature type="transmembrane region" description="Helical" evidence="5">
    <location>
        <begin position="378"/>
        <end position="400"/>
    </location>
</feature>
<proteinExistence type="inferred from homology"/>
<evidence type="ECO:0000313" key="7">
    <source>
        <dbReference type="Proteomes" id="UP000290289"/>
    </source>
</evidence>
<feature type="chain" id="PRO_5019609887" description="Dirigent protein" evidence="4">
    <location>
        <begin position="29"/>
        <end position="489"/>
    </location>
</feature>
<dbReference type="GO" id="GO:0009699">
    <property type="term" value="P:phenylpropanoid biosynthetic process"/>
    <property type="evidence" value="ECO:0007669"/>
    <property type="project" value="UniProtKB-ARBA"/>
</dbReference>
<keyword evidence="5" id="KW-0812">Transmembrane</keyword>
<sequence length="489" mass="54488">MATTPQILATQFIILSLLSSFALILVHGEDQDFVRALDRKLLGLKKEKFSHFKMYWHDIYSGKNPSAVGVVNPPINSSTLFGSVSMIDDPLTEGPESSSKLLGKAQGFYASASQKEVGLLMAMNFHFNQGKYNGSTITILGRNQVFDKVREMPVIGGSGLFRFARGYVQASTHTFNPTTGDAVVELSAFQFTIFSLLSSFALILVSGENLGFHSTVDRKLLGLQKEKLTHVRLYWHDIVGGSHPSALEVVPAPSNKSQTNFGLVRMFDNALTEGPELSSKLVARAQGFYGFAGQVELSLLMAQNFAFVAGEFNRSTITLLGRNSILNKVRELPVIGGSGAFRFARGYAELRTHTFNLTSSDAIVEDYNYYSYWDYFSIPLHLCFFISILVFILGFTWYINYESMFEDLMTQVKLFLMIVPIILLLVVHCLSGGLSFFLPLPEQDSLHRAGGSPWGVGLVLVFLLIMISYQSSFQEQRRKIDQKKMVKNT</sequence>
<keyword evidence="7" id="KW-1185">Reference proteome</keyword>
<organism evidence="6 7">
    <name type="scientific">Malus domestica</name>
    <name type="common">Apple</name>
    <name type="synonym">Pyrus malus</name>
    <dbReference type="NCBI Taxonomy" id="3750"/>
    <lineage>
        <taxon>Eukaryota</taxon>
        <taxon>Viridiplantae</taxon>
        <taxon>Streptophyta</taxon>
        <taxon>Embryophyta</taxon>
        <taxon>Tracheophyta</taxon>
        <taxon>Spermatophyta</taxon>
        <taxon>Magnoliopsida</taxon>
        <taxon>eudicotyledons</taxon>
        <taxon>Gunneridae</taxon>
        <taxon>Pentapetalae</taxon>
        <taxon>rosids</taxon>
        <taxon>fabids</taxon>
        <taxon>Rosales</taxon>
        <taxon>Rosaceae</taxon>
        <taxon>Amygdaloideae</taxon>
        <taxon>Maleae</taxon>
        <taxon>Malus</taxon>
    </lineage>
</organism>
<evidence type="ECO:0000256" key="2">
    <source>
        <dbReference type="ARBA" id="ARBA00011738"/>
    </source>
</evidence>
<keyword evidence="4" id="KW-0732">Signal</keyword>
<protein>
    <recommendedName>
        <fullName evidence="4">Dirigent protein</fullName>
    </recommendedName>
</protein>
<dbReference type="Pfam" id="PF03018">
    <property type="entry name" value="Dirigent"/>
    <property type="match status" value="2"/>
</dbReference>
<accession>A0A498IT20</accession>
<feature type="signal peptide" evidence="4">
    <location>
        <begin position="1"/>
        <end position="28"/>
    </location>
</feature>
<comment type="similarity">
    <text evidence="1 4">Belongs to the plant dirigent protein family.</text>
</comment>
<comment type="caution">
    <text evidence="6">The sequence shown here is derived from an EMBL/GenBank/DDBJ whole genome shotgun (WGS) entry which is preliminary data.</text>
</comment>
<evidence type="ECO:0000256" key="1">
    <source>
        <dbReference type="ARBA" id="ARBA00010746"/>
    </source>
</evidence>
<evidence type="ECO:0000313" key="6">
    <source>
        <dbReference type="EMBL" id="RXH85315.1"/>
    </source>
</evidence>
<dbReference type="Proteomes" id="UP000290289">
    <property type="component" value="Chromosome 11"/>
</dbReference>
<reference evidence="6 7" key="1">
    <citation type="submission" date="2018-10" db="EMBL/GenBank/DDBJ databases">
        <title>A high-quality apple genome assembly.</title>
        <authorList>
            <person name="Hu J."/>
        </authorList>
    </citation>
    <scope>NUCLEOTIDE SEQUENCE [LARGE SCALE GENOMIC DNA]</scope>
    <source>
        <strain evidence="7">cv. HFTH1</strain>
        <tissue evidence="6">Young leaf</tissue>
    </source>
</reference>
<keyword evidence="4" id="KW-0052">Apoplast</keyword>
<feature type="transmembrane region" description="Helical" evidence="5">
    <location>
        <begin position="450"/>
        <end position="469"/>
    </location>
</feature>
<name>A0A498IT20_MALDO</name>
<dbReference type="PANTHER" id="PTHR21495">
    <property type="entry name" value="NUCLEOPORIN-RELATED"/>
    <property type="match status" value="1"/>
</dbReference>
<dbReference type="GO" id="GO:0048046">
    <property type="term" value="C:apoplast"/>
    <property type="evidence" value="ECO:0007669"/>
    <property type="project" value="UniProtKB-SubCell"/>
</dbReference>
<evidence type="ECO:0000256" key="5">
    <source>
        <dbReference type="SAM" id="Phobius"/>
    </source>
</evidence>
<keyword evidence="3 4" id="KW-0964">Secreted</keyword>
<gene>
    <name evidence="6" type="ORF">DVH24_042083</name>
</gene>
<evidence type="ECO:0000256" key="3">
    <source>
        <dbReference type="ARBA" id="ARBA00022525"/>
    </source>
</evidence>
<keyword evidence="5" id="KW-1133">Transmembrane helix</keyword>
<evidence type="ECO:0000256" key="4">
    <source>
        <dbReference type="RuleBase" id="RU363099"/>
    </source>
</evidence>
<dbReference type="InterPro" id="IPR004265">
    <property type="entry name" value="Dirigent"/>
</dbReference>
<comment type="function">
    <text evidence="4">Dirigent proteins impart stereoselectivity on the phenoxy radical-coupling reaction, yielding optically active lignans from two molecules of coniferyl alcohol in the biosynthesis of lignans, flavonolignans, and alkaloids and thus plays a central role in plant secondary metabolism.</text>
</comment>
<dbReference type="EMBL" id="RDQH01000337">
    <property type="protein sequence ID" value="RXH85315.1"/>
    <property type="molecule type" value="Genomic_DNA"/>
</dbReference>
<comment type="subunit">
    <text evidence="2 4">Homodimer.</text>
</comment>
<feature type="transmembrane region" description="Helical" evidence="5">
    <location>
        <begin position="412"/>
        <end position="438"/>
    </location>
</feature>